<dbReference type="EMBL" id="NMUH01003826">
    <property type="protein sequence ID" value="MQM07224.1"/>
    <property type="molecule type" value="Genomic_DNA"/>
</dbReference>
<evidence type="ECO:0000313" key="4">
    <source>
        <dbReference type="Proteomes" id="UP000652761"/>
    </source>
</evidence>
<keyword evidence="4" id="KW-1185">Reference proteome</keyword>
<dbReference type="AlphaFoldDB" id="A0A843WTC5"/>
<keyword evidence="1" id="KW-0175">Coiled coil</keyword>
<dbReference type="Proteomes" id="UP000652761">
    <property type="component" value="Unassembled WGS sequence"/>
</dbReference>
<gene>
    <name evidence="3" type="ORF">Taro_040060</name>
</gene>
<organism evidence="3 4">
    <name type="scientific">Colocasia esculenta</name>
    <name type="common">Wild taro</name>
    <name type="synonym">Arum esculentum</name>
    <dbReference type="NCBI Taxonomy" id="4460"/>
    <lineage>
        <taxon>Eukaryota</taxon>
        <taxon>Viridiplantae</taxon>
        <taxon>Streptophyta</taxon>
        <taxon>Embryophyta</taxon>
        <taxon>Tracheophyta</taxon>
        <taxon>Spermatophyta</taxon>
        <taxon>Magnoliopsida</taxon>
        <taxon>Liliopsida</taxon>
        <taxon>Araceae</taxon>
        <taxon>Aroideae</taxon>
        <taxon>Colocasieae</taxon>
        <taxon>Colocasia</taxon>
    </lineage>
</organism>
<dbReference type="PANTHER" id="PTHR34807:SF3">
    <property type="entry name" value="OS08G0270800 PROTEIN"/>
    <property type="match status" value="1"/>
</dbReference>
<feature type="region of interest" description="Disordered" evidence="2">
    <location>
        <begin position="1"/>
        <end position="24"/>
    </location>
</feature>
<dbReference type="PANTHER" id="PTHR34807">
    <property type="entry name" value="OS08G0270800 PROTEIN"/>
    <property type="match status" value="1"/>
</dbReference>
<protein>
    <submittedName>
        <fullName evidence="3">Uncharacterized protein</fullName>
    </submittedName>
</protein>
<feature type="compositionally biased region" description="Pro residues" evidence="2">
    <location>
        <begin position="11"/>
        <end position="22"/>
    </location>
</feature>
<evidence type="ECO:0000256" key="1">
    <source>
        <dbReference type="SAM" id="Coils"/>
    </source>
</evidence>
<evidence type="ECO:0000313" key="3">
    <source>
        <dbReference type="EMBL" id="MQM07224.1"/>
    </source>
</evidence>
<comment type="caution">
    <text evidence="3">The sequence shown here is derived from an EMBL/GenBank/DDBJ whole genome shotgun (WGS) entry which is preliminary data.</text>
</comment>
<name>A0A843WTC5_COLES</name>
<feature type="region of interest" description="Disordered" evidence="2">
    <location>
        <begin position="173"/>
        <end position="218"/>
    </location>
</feature>
<evidence type="ECO:0000256" key="2">
    <source>
        <dbReference type="SAM" id="MobiDB-lite"/>
    </source>
</evidence>
<feature type="coiled-coil region" evidence="1">
    <location>
        <begin position="35"/>
        <end position="76"/>
    </location>
</feature>
<sequence>MRKARRVPAEATPPLPTLPPPYQMGGEDPRAWFKLQNLMQDYEELLKDAAAKRKRLQIARQKVGNLTDEVKFLRRRRKYLTKNASPTPYKVRTHLQKAPNAPKRRGGKSLAALNAIPQSQELGGQFSQHDSSYREKEVALPSTAVTLDLNQMSMPDEEEAGFQVAWNPLPMDSSSRYMPQGEAPGADLKFSGLRDARSGSNRAGKRKVSWQDQVALKV</sequence>
<accession>A0A843WTC5</accession>
<dbReference type="OrthoDB" id="993453at2759"/>
<reference evidence="3" key="1">
    <citation type="submission" date="2017-07" db="EMBL/GenBank/DDBJ databases">
        <title>Taro Niue Genome Assembly and Annotation.</title>
        <authorList>
            <person name="Atibalentja N."/>
            <person name="Keating K."/>
            <person name="Fields C.J."/>
        </authorList>
    </citation>
    <scope>NUCLEOTIDE SEQUENCE</scope>
    <source>
        <strain evidence="3">Niue_2</strain>
        <tissue evidence="3">Leaf</tissue>
    </source>
</reference>
<proteinExistence type="predicted"/>